<dbReference type="EMBL" id="CP023737">
    <property type="protein sequence ID" value="ATQ68052.1"/>
    <property type="molecule type" value="Genomic_DNA"/>
</dbReference>
<gene>
    <name evidence="2" type="ORF">CQW49_09235</name>
</gene>
<dbReference type="AlphaFoldDB" id="A0A2D2CZ85"/>
<dbReference type="InterPro" id="IPR036034">
    <property type="entry name" value="PDZ_sf"/>
</dbReference>
<feature type="domain" description="PDZ" evidence="1">
    <location>
        <begin position="307"/>
        <end position="394"/>
    </location>
</feature>
<evidence type="ECO:0000313" key="2">
    <source>
        <dbReference type="EMBL" id="ATQ68052.1"/>
    </source>
</evidence>
<dbReference type="KEGG" id="mtw:CQW49_09235"/>
<reference evidence="3" key="1">
    <citation type="submission" date="2017-10" db="EMBL/GenBank/DDBJ databases">
        <title>Completed PacBio SMRT sequence of Methylosinus trichosporium OB3b reveals presence of a third large plasmid.</title>
        <authorList>
            <person name="Charles T.C."/>
            <person name="Lynch M.D.J."/>
            <person name="Heil J.R."/>
            <person name="Cheng J."/>
        </authorList>
    </citation>
    <scope>NUCLEOTIDE SEQUENCE [LARGE SCALE GENOMIC DNA]</scope>
    <source>
        <strain evidence="3">OB3b</strain>
    </source>
</reference>
<dbReference type="STRING" id="595536.GCA_000178815_03306"/>
<keyword evidence="3" id="KW-1185">Reference proteome</keyword>
<proteinExistence type="predicted"/>
<dbReference type="PROSITE" id="PS50106">
    <property type="entry name" value="PDZ"/>
    <property type="match status" value="1"/>
</dbReference>
<evidence type="ECO:0000259" key="1">
    <source>
        <dbReference type="PROSITE" id="PS50106"/>
    </source>
</evidence>
<name>A0A2D2CZ85_METT3</name>
<sequence length="407" mass="43796">MAFACALSACSMIAGVADMDGQATAEGATASTPMLLDGDQILVEIEAEAPDGQWRRCLALLNMGQAPPVLRRGVYDEMEIAGGRPLRLRIGGRRFEIAAAAVRSEPERAEGERQFGPFFPARRVDMVLQSGALSKGAIVLDYPARRLVFAASGALPAEGVAVPIRVDRRTGLALVDAQIDGATHAFVIDAGSPYSWTRGALASSWAARHPEWLRAEGAVGPANYNMLDLPFEKDGLVLRIPEMTIGSLRLHDIGMMGSGPSLSPFADMIFGEAFWDIWQENAGERVAGWLGANVMKNYRVTFDFPRAMSYWRKASEPDARELDVVGLTLVYEAGSYFVGKIVRKGGLASVPDATVGDEIIAIDGTAIRGAPREAVLAALRGAPGQFKLIRVARSGLERDIEARVVHF</sequence>
<dbReference type="Proteomes" id="UP000230709">
    <property type="component" value="Chromosome"/>
</dbReference>
<organism evidence="2 3">
    <name type="scientific">Methylosinus trichosporium (strain ATCC 35070 / NCIMB 11131 / UNIQEM 75 / OB3b)</name>
    <dbReference type="NCBI Taxonomy" id="595536"/>
    <lineage>
        <taxon>Bacteria</taxon>
        <taxon>Pseudomonadati</taxon>
        <taxon>Pseudomonadota</taxon>
        <taxon>Alphaproteobacteria</taxon>
        <taxon>Hyphomicrobiales</taxon>
        <taxon>Methylocystaceae</taxon>
        <taxon>Methylosinus</taxon>
    </lineage>
</organism>
<dbReference type="SUPFAM" id="SSF50156">
    <property type="entry name" value="PDZ domain-like"/>
    <property type="match status" value="1"/>
</dbReference>
<dbReference type="SMART" id="SM00228">
    <property type="entry name" value="PDZ"/>
    <property type="match status" value="1"/>
</dbReference>
<accession>A0A2D2CZ85</accession>
<dbReference type="InterPro" id="IPR001478">
    <property type="entry name" value="PDZ"/>
</dbReference>
<dbReference type="Gene3D" id="2.30.42.10">
    <property type="match status" value="1"/>
</dbReference>
<evidence type="ECO:0000313" key="3">
    <source>
        <dbReference type="Proteomes" id="UP000230709"/>
    </source>
</evidence>
<protein>
    <submittedName>
        <fullName evidence="2">Peptide-binding protein</fullName>
    </submittedName>
</protein>